<evidence type="ECO:0000313" key="2">
    <source>
        <dbReference type="EMBL" id="CAB5227925.1"/>
    </source>
</evidence>
<organism evidence="2">
    <name type="scientific">uncultured Caudovirales phage</name>
    <dbReference type="NCBI Taxonomy" id="2100421"/>
    <lineage>
        <taxon>Viruses</taxon>
        <taxon>Duplodnaviria</taxon>
        <taxon>Heunggongvirae</taxon>
        <taxon>Uroviricota</taxon>
        <taxon>Caudoviricetes</taxon>
        <taxon>Peduoviridae</taxon>
        <taxon>Maltschvirus</taxon>
        <taxon>Maltschvirus maltsch</taxon>
    </lineage>
</organism>
<proteinExistence type="predicted"/>
<accession>A0A6J7XCP9</accession>
<evidence type="ECO:0000313" key="1">
    <source>
        <dbReference type="EMBL" id="CAB4212701.1"/>
    </source>
</evidence>
<gene>
    <name evidence="1" type="ORF">UFOVP1444_25</name>
    <name evidence="2" type="ORF">UFOVP1536_13</name>
</gene>
<dbReference type="EMBL" id="LR797393">
    <property type="protein sequence ID" value="CAB4212701.1"/>
    <property type="molecule type" value="Genomic_DNA"/>
</dbReference>
<dbReference type="EMBL" id="LR798382">
    <property type="protein sequence ID" value="CAB5227925.1"/>
    <property type="molecule type" value="Genomic_DNA"/>
</dbReference>
<sequence>MATTSIDTYSDALESYVNSGTKMDTNLSFAKTYAIPFVHTCSAEASGADIALCIIPKGARIISGEIVASATLANSAQISIGLCGKDGTGTIDDVRTGSSTSTAGAAVTSAQADSLVCLKAAATQSTTKVGFALTTALGFMYEAQKDLYLTATTSVGALTTEVIRGYVLVAYP</sequence>
<reference evidence="2" key="1">
    <citation type="submission" date="2020-05" db="EMBL/GenBank/DDBJ databases">
        <authorList>
            <person name="Chiriac C."/>
            <person name="Salcher M."/>
            <person name="Ghai R."/>
            <person name="Kavagutti S V."/>
        </authorList>
    </citation>
    <scope>NUCLEOTIDE SEQUENCE</scope>
</reference>
<protein>
    <submittedName>
        <fullName evidence="2">Uncharacterized protein</fullName>
    </submittedName>
</protein>
<name>A0A6J7XCP9_9CAUD</name>